<proteinExistence type="predicted"/>
<dbReference type="Proteomes" id="UP000824469">
    <property type="component" value="Unassembled WGS sequence"/>
</dbReference>
<dbReference type="Pfam" id="PF21864">
    <property type="entry name" value="MORF_dom"/>
    <property type="match status" value="1"/>
</dbReference>
<sequence>MATVRGRALHRLCKLATRRTFAPQSASEPALASSNGITNSLRAIACPVMQAPPVFNLISIRWKVTLPTPEPKDTTNTDGDPSKRKRPPADTSVLFPGRDKEHWLIVMEPPEEGRKAAKDGQIERYIKCLATVLGSREAAIKAMYSVSVDRFYGFGCQVSEDISKKIRETPGVWYVWQDSYVNVEHKDYGGEQFIDGKIVPRTPEREKLINGDPGPSHRNKRDRSNSVMDLVLDEERIM</sequence>
<dbReference type="Gene3D" id="3.30.70.80">
    <property type="entry name" value="Peptidase S8 propeptide/proteinase inhibitor I9"/>
    <property type="match status" value="1"/>
</dbReference>
<evidence type="ECO:0000313" key="5">
    <source>
        <dbReference type="Proteomes" id="UP000824469"/>
    </source>
</evidence>
<dbReference type="GO" id="GO:0016554">
    <property type="term" value="P:cytidine to uridine editing"/>
    <property type="evidence" value="ECO:0007669"/>
    <property type="project" value="InterPro"/>
</dbReference>
<dbReference type="InterPro" id="IPR054059">
    <property type="entry name" value="MORF/ORRM1/DAG-like_MORF"/>
</dbReference>
<feature type="domain" description="MORF/ORRM1/DAG-like MORF" evidence="3">
    <location>
        <begin position="101"/>
        <end position="193"/>
    </location>
</feature>
<dbReference type="GO" id="GO:0080156">
    <property type="term" value="P:mitochondrial mRNA modification"/>
    <property type="evidence" value="ECO:0007669"/>
    <property type="project" value="TreeGrafter"/>
</dbReference>
<feature type="region of interest" description="Disordered" evidence="2">
    <location>
        <begin position="205"/>
        <end position="225"/>
    </location>
</feature>
<dbReference type="EMBL" id="JAHRHJ020000001">
    <property type="protein sequence ID" value="KAH9330798.1"/>
    <property type="molecule type" value="Genomic_DNA"/>
</dbReference>
<name>A0AA38LMK5_TAXCH</name>
<feature type="non-terminal residue" evidence="4">
    <location>
        <position position="1"/>
    </location>
</feature>
<evidence type="ECO:0000256" key="2">
    <source>
        <dbReference type="SAM" id="MobiDB-lite"/>
    </source>
</evidence>
<dbReference type="AlphaFoldDB" id="A0AA38LMK5"/>
<organism evidence="4 5">
    <name type="scientific">Taxus chinensis</name>
    <name type="common">Chinese yew</name>
    <name type="synonym">Taxus wallichiana var. chinensis</name>
    <dbReference type="NCBI Taxonomy" id="29808"/>
    <lineage>
        <taxon>Eukaryota</taxon>
        <taxon>Viridiplantae</taxon>
        <taxon>Streptophyta</taxon>
        <taxon>Embryophyta</taxon>
        <taxon>Tracheophyta</taxon>
        <taxon>Spermatophyta</taxon>
        <taxon>Pinopsida</taxon>
        <taxon>Pinidae</taxon>
        <taxon>Conifers II</taxon>
        <taxon>Cupressales</taxon>
        <taxon>Taxaceae</taxon>
        <taxon>Taxus</taxon>
    </lineage>
</organism>
<dbReference type="PANTHER" id="PTHR31346">
    <property type="entry name" value="MULTIPLE ORGANELLAR RNA EDITING FACTOR 2, CHLOROPLASTIC-RELATED-RELATED"/>
    <property type="match status" value="1"/>
</dbReference>
<comment type="caution">
    <text evidence="4">The sequence shown here is derived from an EMBL/GenBank/DDBJ whole genome shotgun (WGS) entry which is preliminary data.</text>
</comment>
<dbReference type="InterPro" id="IPR037045">
    <property type="entry name" value="S8pro/Inhibitor_I9_sf"/>
</dbReference>
<dbReference type="InterPro" id="IPR039206">
    <property type="entry name" value="MORF/ORRM1/DAG-like"/>
</dbReference>
<reference evidence="4 5" key="1">
    <citation type="journal article" date="2021" name="Nat. Plants">
        <title>The Taxus genome provides insights into paclitaxel biosynthesis.</title>
        <authorList>
            <person name="Xiong X."/>
            <person name="Gou J."/>
            <person name="Liao Q."/>
            <person name="Li Y."/>
            <person name="Zhou Q."/>
            <person name="Bi G."/>
            <person name="Li C."/>
            <person name="Du R."/>
            <person name="Wang X."/>
            <person name="Sun T."/>
            <person name="Guo L."/>
            <person name="Liang H."/>
            <person name="Lu P."/>
            <person name="Wu Y."/>
            <person name="Zhang Z."/>
            <person name="Ro D.K."/>
            <person name="Shang Y."/>
            <person name="Huang S."/>
            <person name="Yan J."/>
        </authorList>
    </citation>
    <scope>NUCLEOTIDE SEQUENCE [LARGE SCALE GENOMIC DNA]</scope>
    <source>
        <strain evidence="4">Ta-2019</strain>
    </source>
</reference>
<evidence type="ECO:0000259" key="3">
    <source>
        <dbReference type="Pfam" id="PF21864"/>
    </source>
</evidence>
<keyword evidence="5" id="KW-1185">Reference proteome</keyword>
<feature type="region of interest" description="Disordered" evidence="2">
    <location>
        <begin position="68"/>
        <end position="92"/>
    </location>
</feature>
<evidence type="ECO:0000256" key="1">
    <source>
        <dbReference type="ARBA" id="ARBA00022946"/>
    </source>
</evidence>
<gene>
    <name evidence="4" type="ORF">KI387_002906</name>
</gene>
<protein>
    <recommendedName>
        <fullName evidence="3">MORF/ORRM1/DAG-like MORF domain-containing protein</fullName>
    </recommendedName>
</protein>
<keyword evidence="1" id="KW-0809">Transit peptide</keyword>
<dbReference type="GO" id="GO:0005739">
    <property type="term" value="C:mitochondrion"/>
    <property type="evidence" value="ECO:0007669"/>
    <property type="project" value="TreeGrafter"/>
</dbReference>
<evidence type="ECO:0000313" key="4">
    <source>
        <dbReference type="EMBL" id="KAH9330798.1"/>
    </source>
</evidence>
<accession>A0AA38LMK5</accession>